<dbReference type="CDD" id="cd05398">
    <property type="entry name" value="NT_ClassII-CCAase"/>
    <property type="match status" value="1"/>
</dbReference>
<dbReference type="Pfam" id="PF01743">
    <property type="entry name" value="PolyA_pol"/>
    <property type="match status" value="1"/>
</dbReference>
<dbReference type="GO" id="GO:0043633">
    <property type="term" value="P:polyadenylation-dependent RNA catabolic process"/>
    <property type="evidence" value="ECO:0007669"/>
    <property type="project" value="InterPro"/>
</dbReference>
<organism evidence="13 14">
    <name type="scientific">Shewanella septentrionalis</name>
    <dbReference type="NCBI Taxonomy" id="2952223"/>
    <lineage>
        <taxon>Bacteria</taxon>
        <taxon>Pseudomonadati</taxon>
        <taxon>Pseudomonadota</taxon>
        <taxon>Gammaproteobacteria</taxon>
        <taxon>Alteromonadales</taxon>
        <taxon>Shewanellaceae</taxon>
        <taxon>Shewanella</taxon>
    </lineage>
</organism>
<dbReference type="GO" id="GO:1990817">
    <property type="term" value="F:poly(A) RNA polymerase activity"/>
    <property type="evidence" value="ECO:0007669"/>
    <property type="project" value="UniProtKB-UniRule"/>
</dbReference>
<keyword evidence="14" id="KW-1185">Reference proteome</keyword>
<dbReference type="InterPro" id="IPR025866">
    <property type="entry name" value="PolyA_pol_arg_C_dom"/>
</dbReference>
<keyword evidence="1 7" id="KW-0507">mRNA processing</keyword>
<evidence type="ECO:0000256" key="7">
    <source>
        <dbReference type="HAMAP-Rule" id="MF_00957"/>
    </source>
</evidence>
<dbReference type="InterPro" id="IPR032828">
    <property type="entry name" value="PolyA_RNA-bd"/>
</dbReference>
<evidence type="ECO:0000259" key="12">
    <source>
        <dbReference type="Pfam" id="PF12627"/>
    </source>
</evidence>
<dbReference type="HAMAP" id="MF_00957">
    <property type="entry name" value="PolyA_pol"/>
    <property type="match status" value="1"/>
</dbReference>
<comment type="catalytic activity">
    <reaction evidence="7">
        <text>RNA(n) + ATP = RNA(n)-3'-adenine ribonucleotide + diphosphate</text>
        <dbReference type="Rhea" id="RHEA:11332"/>
        <dbReference type="Rhea" id="RHEA-COMP:14527"/>
        <dbReference type="Rhea" id="RHEA-COMP:17347"/>
        <dbReference type="ChEBI" id="CHEBI:30616"/>
        <dbReference type="ChEBI" id="CHEBI:33019"/>
        <dbReference type="ChEBI" id="CHEBI:140395"/>
        <dbReference type="ChEBI" id="CHEBI:173115"/>
        <dbReference type="EC" id="2.7.7.19"/>
    </reaction>
</comment>
<dbReference type="InterPro" id="IPR052191">
    <property type="entry name" value="tRNA_ntf/polyA_polymerase_I"/>
</dbReference>
<dbReference type="FunFam" id="3.30.460.10:FF:000035">
    <property type="entry name" value="Poly(A) polymerase I"/>
    <property type="match status" value="1"/>
</dbReference>
<evidence type="ECO:0000259" key="10">
    <source>
        <dbReference type="Pfam" id="PF01743"/>
    </source>
</evidence>
<dbReference type="EC" id="2.7.7.19" evidence="7"/>
<comment type="function">
    <text evidence="7">Adds poly(A) tail to the 3' end of many RNAs, which usually targets these RNAs for decay. Plays a significant role in the global control of gene expression, through influencing the rate of transcript degradation, and in the general RNA quality control.</text>
</comment>
<keyword evidence="2 7" id="KW-0808">Transferase</keyword>
<reference evidence="13" key="1">
    <citation type="journal article" date="2023" name="Int. J. Syst. Evol. Microbiol.">
        <title>&lt;i&gt;Shewanella septentrionalis&lt;/i&gt; sp. nov. and &lt;i&gt;Shewanella holmiensis&lt;/i&gt; sp. nov., isolated from Baltic Sea water and sediments.</title>
        <authorList>
            <person name="Martin-Rodriguez A.J."/>
            <person name="Thorell K."/>
            <person name="Joffre E."/>
            <person name="Jensie-Markopoulos S."/>
            <person name="Moore E.R.B."/>
            <person name="Sjoling A."/>
        </authorList>
    </citation>
    <scope>NUCLEOTIDE SEQUENCE</scope>
    <source>
        <strain evidence="13">SP1W3</strain>
    </source>
</reference>
<name>A0A9X2WX46_9GAMM</name>
<keyword evidence="5 7" id="KW-0694">RNA-binding</keyword>
<evidence type="ECO:0000256" key="8">
    <source>
        <dbReference type="RuleBase" id="RU003953"/>
    </source>
</evidence>
<dbReference type="Gene3D" id="1.10.3090.10">
    <property type="entry name" value="cca-adding enzyme, domain 2"/>
    <property type="match status" value="1"/>
</dbReference>
<evidence type="ECO:0000259" key="11">
    <source>
        <dbReference type="Pfam" id="PF12626"/>
    </source>
</evidence>
<keyword evidence="4 7" id="KW-0067">ATP-binding</keyword>
<dbReference type="Gene3D" id="3.30.460.10">
    <property type="entry name" value="Beta Polymerase, domain 2"/>
    <property type="match status" value="1"/>
</dbReference>
<evidence type="ECO:0000256" key="1">
    <source>
        <dbReference type="ARBA" id="ARBA00022664"/>
    </source>
</evidence>
<feature type="active site" evidence="7">
    <location>
        <position position="192"/>
    </location>
</feature>
<feature type="active site" evidence="7">
    <location>
        <position position="114"/>
    </location>
</feature>
<comment type="similarity">
    <text evidence="7 8">Belongs to the tRNA nucleotidyltransferase/poly(A) polymerase family.</text>
</comment>
<feature type="active site" evidence="7">
    <location>
        <position position="112"/>
    </location>
</feature>
<dbReference type="InterPro" id="IPR010206">
    <property type="entry name" value="PolA_pol_I"/>
</dbReference>
<evidence type="ECO:0000256" key="2">
    <source>
        <dbReference type="ARBA" id="ARBA00022679"/>
    </source>
</evidence>
<evidence type="ECO:0000313" key="13">
    <source>
        <dbReference type="EMBL" id="MCT7947100.1"/>
    </source>
</evidence>
<dbReference type="GO" id="GO:0003723">
    <property type="term" value="F:RNA binding"/>
    <property type="evidence" value="ECO:0007669"/>
    <property type="project" value="UniProtKB-UniRule"/>
</dbReference>
<feature type="domain" description="Polymerase A arginine-rich C-terminal" evidence="11">
    <location>
        <begin position="368"/>
        <end position="488"/>
    </location>
</feature>
<keyword evidence="6 7" id="KW-0804">Transcription</keyword>
<dbReference type="Proteomes" id="UP001155604">
    <property type="component" value="Unassembled WGS sequence"/>
</dbReference>
<evidence type="ECO:0000256" key="9">
    <source>
        <dbReference type="SAM" id="MobiDB-lite"/>
    </source>
</evidence>
<dbReference type="InterPro" id="IPR043519">
    <property type="entry name" value="NT_sf"/>
</dbReference>
<sequence>MVYDSRQIFNQITDHISRCPIFRRISQFCKQLFEDAPKTTAPTQAQIEPTTPEQSSGALSLELVPRDAHTISRKQISENALKVLYRLNKSGFKAYLVGGGVRDLLLGIEPKDFDVVTNATPEEIKKLFRNCRVVGRRFRLAHIVFGRDVIEVATFRGHHGESNEKVSKANAEGRLLRDNVYGEIDEDAERRDFTVNALYYDISDYSIRSYGGGMTDLKAGTLRLIGDPETRYREDPVRMLRAVRFATKLNMGIETVTAAPIKQLAPLLKDIPAARMYEEVLKLFFAGKALANFELMQEYKLFAPLFPQVAALLKDDPKGTTMKMVQAIMKSTDQRVNEDKPVTPSFFYAALLWYPLRQRAEDIAVESGLTLYDAFFAAMGDVMEQQCQTISIPRRFSTPAKDIWQLQLRFDRSQGTRAFKLMEHPKFRAAYDLLLLRGEVEAGNVAKSAAWWQQFVEADETERLAIARSGTKSPNRNRNATQRRRRPRAPNADGSAATSAPKTSGTPKAKAAE</sequence>
<dbReference type="SUPFAM" id="SSF81891">
    <property type="entry name" value="Poly A polymerase C-terminal region-like"/>
    <property type="match status" value="1"/>
</dbReference>
<evidence type="ECO:0000256" key="6">
    <source>
        <dbReference type="ARBA" id="ARBA00023163"/>
    </source>
</evidence>
<dbReference type="NCBIfam" id="TIGR01942">
    <property type="entry name" value="pcnB"/>
    <property type="match status" value="1"/>
</dbReference>
<dbReference type="RefSeq" id="WP_012586871.1">
    <property type="nucleotide sequence ID" value="NZ_JAMTCC010000033.1"/>
</dbReference>
<keyword evidence="13" id="KW-0548">Nucleotidyltransferase</keyword>
<evidence type="ECO:0000256" key="3">
    <source>
        <dbReference type="ARBA" id="ARBA00022741"/>
    </source>
</evidence>
<dbReference type="GO" id="GO:0005524">
    <property type="term" value="F:ATP binding"/>
    <property type="evidence" value="ECO:0007669"/>
    <property type="project" value="UniProtKB-UniRule"/>
</dbReference>
<evidence type="ECO:0000256" key="5">
    <source>
        <dbReference type="ARBA" id="ARBA00022884"/>
    </source>
</evidence>
<dbReference type="InterPro" id="IPR002646">
    <property type="entry name" value="PolA_pol_head_dom"/>
</dbReference>
<dbReference type="SUPFAM" id="SSF81301">
    <property type="entry name" value="Nucleotidyltransferase"/>
    <property type="match status" value="1"/>
</dbReference>
<feature type="domain" description="Poly A polymerase head" evidence="10">
    <location>
        <begin position="94"/>
        <end position="223"/>
    </location>
</feature>
<gene>
    <name evidence="7" type="primary">pcnB</name>
    <name evidence="13" type="ORF">NE536_17205</name>
</gene>
<dbReference type="Pfam" id="PF12626">
    <property type="entry name" value="PolyA_pol_arg_C"/>
    <property type="match status" value="1"/>
</dbReference>
<dbReference type="PANTHER" id="PTHR43051">
    <property type="entry name" value="POLYNUCLEOTIDE ADENYLYLTRANSFERASE FAMILY PROTEIN"/>
    <property type="match status" value="1"/>
</dbReference>
<evidence type="ECO:0000256" key="4">
    <source>
        <dbReference type="ARBA" id="ARBA00022840"/>
    </source>
</evidence>
<keyword evidence="3 7" id="KW-0547">Nucleotide-binding</keyword>
<feature type="compositionally biased region" description="Polar residues" evidence="9">
    <location>
        <begin position="496"/>
        <end position="506"/>
    </location>
</feature>
<proteinExistence type="inferred from homology"/>
<dbReference type="PANTHER" id="PTHR43051:SF1">
    <property type="entry name" value="POLYNUCLEOTIDE ADENYLYLTRANSFERASE FAMILY PROTEIN"/>
    <property type="match status" value="1"/>
</dbReference>
<dbReference type="EMBL" id="JAMTCC010000033">
    <property type="protein sequence ID" value="MCT7947100.1"/>
    <property type="molecule type" value="Genomic_DNA"/>
</dbReference>
<evidence type="ECO:0000313" key="14">
    <source>
        <dbReference type="Proteomes" id="UP001155604"/>
    </source>
</evidence>
<feature type="region of interest" description="Disordered" evidence="9">
    <location>
        <begin position="466"/>
        <end position="513"/>
    </location>
</feature>
<dbReference type="GO" id="GO:0006397">
    <property type="term" value="P:mRNA processing"/>
    <property type="evidence" value="ECO:0007669"/>
    <property type="project" value="UniProtKB-KW"/>
</dbReference>
<comment type="caution">
    <text evidence="13">The sequence shown here is derived from an EMBL/GenBank/DDBJ whole genome shotgun (WGS) entry which is preliminary data.</text>
</comment>
<feature type="domain" description="tRNA nucleotidyltransferase/poly(A) polymerase RNA and SrmB- binding" evidence="12">
    <location>
        <begin position="250"/>
        <end position="311"/>
    </location>
</feature>
<dbReference type="AlphaFoldDB" id="A0A9X2WX46"/>
<dbReference type="Pfam" id="PF12627">
    <property type="entry name" value="PolyA_pol_RNAbd"/>
    <property type="match status" value="1"/>
</dbReference>
<protein>
    <recommendedName>
        <fullName evidence="7">Poly(A) polymerase I</fullName>
        <shortName evidence="7">PAP I</shortName>
        <ecNumber evidence="7">2.7.7.19</ecNumber>
    </recommendedName>
</protein>
<accession>A0A9X2WX46</accession>